<evidence type="ECO:0000256" key="1">
    <source>
        <dbReference type="SAM" id="MobiDB-lite"/>
    </source>
</evidence>
<dbReference type="Proteomes" id="UP000617340">
    <property type="component" value="Unassembled WGS sequence"/>
</dbReference>
<evidence type="ECO:0000313" key="4">
    <source>
        <dbReference type="Proteomes" id="UP000617340"/>
    </source>
</evidence>
<organism evidence="3 4">
    <name type="scientific">Vespula germanica</name>
    <name type="common">German yellow jacket</name>
    <name type="synonym">Paravespula germanica</name>
    <dbReference type="NCBI Taxonomy" id="30212"/>
    <lineage>
        <taxon>Eukaryota</taxon>
        <taxon>Metazoa</taxon>
        <taxon>Ecdysozoa</taxon>
        <taxon>Arthropoda</taxon>
        <taxon>Hexapoda</taxon>
        <taxon>Insecta</taxon>
        <taxon>Pterygota</taxon>
        <taxon>Neoptera</taxon>
        <taxon>Endopterygota</taxon>
        <taxon>Hymenoptera</taxon>
        <taxon>Apocrita</taxon>
        <taxon>Aculeata</taxon>
        <taxon>Vespoidea</taxon>
        <taxon>Vespidae</taxon>
        <taxon>Vespinae</taxon>
        <taxon>Vespula</taxon>
    </lineage>
</organism>
<keyword evidence="2" id="KW-1133">Transmembrane helix</keyword>
<keyword evidence="2" id="KW-0472">Membrane</keyword>
<feature type="region of interest" description="Disordered" evidence="1">
    <location>
        <begin position="40"/>
        <end position="63"/>
    </location>
</feature>
<keyword evidence="4" id="KW-1185">Reference proteome</keyword>
<dbReference type="EMBL" id="JACSDZ010000005">
    <property type="protein sequence ID" value="KAF7403485.1"/>
    <property type="molecule type" value="Genomic_DNA"/>
</dbReference>
<name>A0A834NB49_VESGE</name>
<feature type="compositionally biased region" description="Basic and acidic residues" evidence="1">
    <location>
        <begin position="46"/>
        <end position="55"/>
    </location>
</feature>
<evidence type="ECO:0000313" key="3">
    <source>
        <dbReference type="EMBL" id="KAF7403485.1"/>
    </source>
</evidence>
<sequence>MYKNPYQNRHISGNEKQRRDDKISYVLFFSAFSRKPSRVQAMHESVSSDRDERDRRRWRRTRVSHRTKKRASRFFEEQPVESVVERRAPVGGGGGGGGGCERRERRRRMEHKQTILLAPALSNSSCWRAGNSEAIWTGPGFGELLRATLILVLSLGILFANLLVICVINSRRYSKYIHAQTQDDSTVEIDNPEDNCTTDSIVILNVSSENQRGQLDTMMDVLVEDATKNGTNVSHFWTPSIAKDWEEQAPKLNFPKTISEERFKMATLHLDQAPFVFDFLRNVFYLIHPYDIPIGLLIEAIENRITTSKLISESMHIEAIFLATVGVCCIMACIVPGTELWFACRPIREDYKPCRHPEVLAFLLAAFVFVLGSCMVTMMVCNEAARAGIEKLPMIVETALQDLDDYHQDTTTQLRKCLTRSLDVASEAILADLDSE</sequence>
<feature type="transmembrane region" description="Helical" evidence="2">
    <location>
        <begin position="150"/>
        <end position="168"/>
    </location>
</feature>
<protein>
    <submittedName>
        <fullName evidence="3">Uncharacterized protein</fullName>
    </submittedName>
</protein>
<reference evidence="3" key="1">
    <citation type="journal article" date="2020" name="G3 (Bethesda)">
        <title>High-Quality Assemblies for Three Invasive Social Wasps from the &lt;i&gt;Vespula&lt;/i&gt; Genus.</title>
        <authorList>
            <person name="Harrop T.W.R."/>
            <person name="Guhlin J."/>
            <person name="McLaughlin G.M."/>
            <person name="Permina E."/>
            <person name="Stockwell P."/>
            <person name="Gilligan J."/>
            <person name="Le Lec M.F."/>
            <person name="Gruber M.A.M."/>
            <person name="Quinn O."/>
            <person name="Lovegrove M."/>
            <person name="Duncan E.J."/>
            <person name="Remnant E.J."/>
            <person name="Van Eeckhoven J."/>
            <person name="Graham B."/>
            <person name="Knapp R.A."/>
            <person name="Langford K.W."/>
            <person name="Kronenberg Z."/>
            <person name="Press M.O."/>
            <person name="Eacker S.M."/>
            <person name="Wilson-Rankin E.E."/>
            <person name="Purcell J."/>
            <person name="Lester P.J."/>
            <person name="Dearden P.K."/>
        </authorList>
    </citation>
    <scope>NUCLEOTIDE SEQUENCE</scope>
    <source>
        <strain evidence="3">Linc-1</strain>
    </source>
</reference>
<feature type="transmembrane region" description="Helical" evidence="2">
    <location>
        <begin position="319"/>
        <end position="339"/>
    </location>
</feature>
<keyword evidence="2" id="KW-0812">Transmembrane</keyword>
<gene>
    <name evidence="3" type="ORF">HZH68_006279</name>
</gene>
<dbReference type="AlphaFoldDB" id="A0A834NB49"/>
<feature type="transmembrane region" description="Helical" evidence="2">
    <location>
        <begin position="359"/>
        <end position="381"/>
    </location>
</feature>
<proteinExistence type="predicted"/>
<evidence type="ECO:0000256" key="2">
    <source>
        <dbReference type="SAM" id="Phobius"/>
    </source>
</evidence>
<comment type="caution">
    <text evidence="3">The sequence shown here is derived from an EMBL/GenBank/DDBJ whole genome shotgun (WGS) entry which is preliminary data.</text>
</comment>
<accession>A0A834NB49</accession>